<dbReference type="OrthoDB" id="3269685at2759"/>
<sequence>LDGQDVIAISATGSGKSAYIYMLATVLVALGKDPSLVPSKRVFSRDPVLVVVCPTTALEED</sequence>
<evidence type="ECO:0000313" key="1">
    <source>
        <dbReference type="EMBL" id="KIJ93322.1"/>
    </source>
</evidence>
<dbReference type="Gene3D" id="3.40.50.300">
    <property type="entry name" value="P-loop containing nucleotide triphosphate hydrolases"/>
    <property type="match status" value="1"/>
</dbReference>
<dbReference type="InterPro" id="IPR027417">
    <property type="entry name" value="P-loop_NTPase"/>
</dbReference>
<feature type="non-terminal residue" evidence="1">
    <location>
        <position position="1"/>
    </location>
</feature>
<name>A0A0C9XAM4_9AGAR</name>
<reference evidence="2" key="2">
    <citation type="submission" date="2015-01" db="EMBL/GenBank/DDBJ databases">
        <title>Evolutionary Origins and Diversification of the Mycorrhizal Mutualists.</title>
        <authorList>
            <consortium name="DOE Joint Genome Institute"/>
            <consortium name="Mycorrhizal Genomics Consortium"/>
            <person name="Kohler A."/>
            <person name="Kuo A."/>
            <person name="Nagy L.G."/>
            <person name="Floudas D."/>
            <person name="Copeland A."/>
            <person name="Barry K.W."/>
            <person name="Cichocki N."/>
            <person name="Veneault-Fourrey C."/>
            <person name="LaButti K."/>
            <person name="Lindquist E.A."/>
            <person name="Lipzen A."/>
            <person name="Lundell T."/>
            <person name="Morin E."/>
            <person name="Murat C."/>
            <person name="Riley R."/>
            <person name="Ohm R."/>
            <person name="Sun H."/>
            <person name="Tunlid A."/>
            <person name="Henrissat B."/>
            <person name="Grigoriev I.V."/>
            <person name="Hibbett D.S."/>
            <person name="Martin F."/>
        </authorList>
    </citation>
    <scope>NUCLEOTIDE SEQUENCE [LARGE SCALE GENOMIC DNA]</scope>
    <source>
        <strain evidence="2">LaAM-08-1</strain>
    </source>
</reference>
<dbReference type="SUPFAM" id="SSF52540">
    <property type="entry name" value="P-loop containing nucleoside triphosphate hydrolases"/>
    <property type="match status" value="1"/>
</dbReference>
<accession>A0A0C9XAM4</accession>
<keyword evidence="2" id="KW-1185">Reference proteome</keyword>
<dbReference type="EMBL" id="KN838850">
    <property type="protein sequence ID" value="KIJ93322.1"/>
    <property type="molecule type" value="Genomic_DNA"/>
</dbReference>
<organism evidence="1 2">
    <name type="scientific">Laccaria amethystina LaAM-08-1</name>
    <dbReference type="NCBI Taxonomy" id="1095629"/>
    <lineage>
        <taxon>Eukaryota</taxon>
        <taxon>Fungi</taxon>
        <taxon>Dikarya</taxon>
        <taxon>Basidiomycota</taxon>
        <taxon>Agaricomycotina</taxon>
        <taxon>Agaricomycetes</taxon>
        <taxon>Agaricomycetidae</taxon>
        <taxon>Agaricales</taxon>
        <taxon>Agaricineae</taxon>
        <taxon>Hydnangiaceae</taxon>
        <taxon>Laccaria</taxon>
    </lineage>
</organism>
<evidence type="ECO:0000313" key="2">
    <source>
        <dbReference type="Proteomes" id="UP000054477"/>
    </source>
</evidence>
<gene>
    <name evidence="1" type="ORF">K443DRAFT_72670</name>
</gene>
<proteinExistence type="predicted"/>
<evidence type="ECO:0008006" key="3">
    <source>
        <dbReference type="Google" id="ProtNLM"/>
    </source>
</evidence>
<protein>
    <recommendedName>
        <fullName evidence="3">DEAD/DEAH box helicase domain-containing protein</fullName>
    </recommendedName>
</protein>
<reference evidence="1 2" key="1">
    <citation type="submission" date="2014-04" db="EMBL/GenBank/DDBJ databases">
        <authorList>
            <consortium name="DOE Joint Genome Institute"/>
            <person name="Kuo A."/>
            <person name="Kohler A."/>
            <person name="Nagy L.G."/>
            <person name="Floudas D."/>
            <person name="Copeland A."/>
            <person name="Barry K.W."/>
            <person name="Cichocki N."/>
            <person name="Veneault-Fourrey C."/>
            <person name="LaButti K."/>
            <person name="Lindquist E.A."/>
            <person name="Lipzen A."/>
            <person name="Lundell T."/>
            <person name="Morin E."/>
            <person name="Murat C."/>
            <person name="Sun H."/>
            <person name="Tunlid A."/>
            <person name="Henrissat B."/>
            <person name="Grigoriev I.V."/>
            <person name="Hibbett D.S."/>
            <person name="Martin F."/>
            <person name="Nordberg H.P."/>
            <person name="Cantor M.N."/>
            <person name="Hua S.X."/>
        </authorList>
    </citation>
    <scope>NUCLEOTIDE SEQUENCE [LARGE SCALE GENOMIC DNA]</scope>
    <source>
        <strain evidence="1 2">LaAM-08-1</strain>
    </source>
</reference>
<feature type="non-terminal residue" evidence="1">
    <location>
        <position position="61"/>
    </location>
</feature>
<dbReference type="Proteomes" id="UP000054477">
    <property type="component" value="Unassembled WGS sequence"/>
</dbReference>
<dbReference type="AlphaFoldDB" id="A0A0C9XAM4"/>
<dbReference type="HOGENOM" id="CLU_193953_0_0_1"/>